<keyword evidence="2" id="KW-1133">Transmembrane helix</keyword>
<evidence type="ECO:0000313" key="4">
    <source>
        <dbReference type="Proteomes" id="UP000050794"/>
    </source>
</evidence>
<reference evidence="5" key="1">
    <citation type="submission" date="2016-06" db="UniProtKB">
        <authorList>
            <consortium name="WormBaseParasite"/>
        </authorList>
    </citation>
    <scope>IDENTIFICATION</scope>
</reference>
<dbReference type="WBParaSite" id="TCNE_0001609201-mRNA-1">
    <property type="protein sequence ID" value="TCNE_0001609201-mRNA-1"/>
    <property type="gene ID" value="TCNE_0001609201"/>
</dbReference>
<reference evidence="3 4" key="2">
    <citation type="submission" date="2018-11" db="EMBL/GenBank/DDBJ databases">
        <authorList>
            <consortium name="Pathogen Informatics"/>
        </authorList>
    </citation>
    <scope>NUCLEOTIDE SEQUENCE [LARGE SCALE GENOMIC DNA]</scope>
</reference>
<evidence type="ECO:0000256" key="2">
    <source>
        <dbReference type="SAM" id="Phobius"/>
    </source>
</evidence>
<name>A0A183V5S1_TOXCA</name>
<protein>
    <submittedName>
        <fullName evidence="5">Translation initiation factor IF-2</fullName>
    </submittedName>
</protein>
<keyword evidence="2" id="KW-0812">Transmembrane</keyword>
<dbReference type="Proteomes" id="UP000050794">
    <property type="component" value="Unassembled WGS sequence"/>
</dbReference>
<gene>
    <name evidence="3" type="ORF">TCNE_LOCUS16091</name>
</gene>
<feature type="compositionally biased region" description="Polar residues" evidence="1">
    <location>
        <begin position="163"/>
        <end position="182"/>
    </location>
</feature>
<evidence type="ECO:0000313" key="3">
    <source>
        <dbReference type="EMBL" id="VDM47412.1"/>
    </source>
</evidence>
<keyword evidence="4" id="KW-1185">Reference proteome</keyword>
<evidence type="ECO:0000313" key="5">
    <source>
        <dbReference type="WBParaSite" id="TCNE_0001609201-mRNA-1"/>
    </source>
</evidence>
<feature type="transmembrane region" description="Helical" evidence="2">
    <location>
        <begin position="31"/>
        <end position="51"/>
    </location>
</feature>
<organism evidence="4 5">
    <name type="scientific">Toxocara canis</name>
    <name type="common">Canine roundworm</name>
    <dbReference type="NCBI Taxonomy" id="6265"/>
    <lineage>
        <taxon>Eukaryota</taxon>
        <taxon>Metazoa</taxon>
        <taxon>Ecdysozoa</taxon>
        <taxon>Nematoda</taxon>
        <taxon>Chromadorea</taxon>
        <taxon>Rhabditida</taxon>
        <taxon>Spirurina</taxon>
        <taxon>Ascaridomorpha</taxon>
        <taxon>Ascaridoidea</taxon>
        <taxon>Toxocaridae</taxon>
        <taxon>Toxocara</taxon>
    </lineage>
</organism>
<keyword evidence="2" id="KW-0472">Membrane</keyword>
<accession>A0A183V5S1</accession>
<dbReference type="AlphaFoldDB" id="A0A183V5S1"/>
<feature type="region of interest" description="Disordered" evidence="1">
    <location>
        <begin position="102"/>
        <end position="183"/>
    </location>
</feature>
<proteinExistence type="predicted"/>
<sequence>MQNNESSNWFFGGINSFRFALLTAVGRLGTAMAFLAIIFLVILAIVAYIYVTKHQVKDEYVEPAGSVSTAGSIQSDKTALAASATSGVSLSATQTPTATAASVDTAIGGGGGGETPKSVSPAEGISPAPEGESPIIPEPVPTTPEEQPNGTSPVLKTAEAVSTVGSTASANPSEQGSESMVTSKRRLLCRRCQEGVGSTGEGMGKQAVVCHQIR</sequence>
<evidence type="ECO:0000256" key="1">
    <source>
        <dbReference type="SAM" id="MobiDB-lite"/>
    </source>
</evidence>
<dbReference type="EMBL" id="UYWY01023322">
    <property type="protein sequence ID" value="VDM47412.1"/>
    <property type="molecule type" value="Genomic_DNA"/>
</dbReference>